<sequence length="294" mass="33642">MNYYNENTNKIRRRKVSSKDSVSRPISSDNSIERKKNINSIKSEEIKKRGHRSRRNDKIRKNRLIRTMSLILLVALVICSAIGSVVTISALRGAPRVTRQLVEDNYISSQVVSTDKIPNDLKNALIAIEDQRFYKHNGVDYKSLVRSVVHNIFSDTTQGGSTIEMQISKNLLTNDDKNIKRKIRDMYNAIQIDKIMSKDEILGVYLNNVYFGKSSYGVAKASRTYFGKDVSDLTLAQSAMLVGITNNPAKYSDHSEAKKRQETILYKMHQLGYITEEEYKEALYDKVPFKSEIE</sequence>
<evidence type="ECO:0000256" key="1">
    <source>
        <dbReference type="ARBA" id="ARBA00004401"/>
    </source>
</evidence>
<accession>A0ABR7JKX1</accession>
<keyword evidence="4" id="KW-0735">Signal-anchor</keyword>
<reference evidence="9 10" key="1">
    <citation type="submission" date="2020-08" db="EMBL/GenBank/DDBJ databases">
        <authorList>
            <person name="Liu C."/>
            <person name="Sun Q."/>
        </authorList>
    </citation>
    <scope>NUCLEOTIDE SEQUENCE [LARGE SCALE GENOMIC DNA]</scope>
    <source>
        <strain evidence="9 10">NSJ-18</strain>
    </source>
</reference>
<dbReference type="PANTHER" id="PTHR32282:SF33">
    <property type="entry name" value="PEPTIDOGLYCAN GLYCOSYLTRANSFERASE"/>
    <property type="match status" value="1"/>
</dbReference>
<dbReference type="InterPro" id="IPR023346">
    <property type="entry name" value="Lysozyme-like_dom_sf"/>
</dbReference>
<name>A0ABR7JKX1_9FIRM</name>
<organism evidence="9 10">
    <name type="scientific">Romboutsia faecis</name>
    <dbReference type="NCBI Taxonomy" id="2764597"/>
    <lineage>
        <taxon>Bacteria</taxon>
        <taxon>Bacillati</taxon>
        <taxon>Bacillota</taxon>
        <taxon>Clostridia</taxon>
        <taxon>Peptostreptococcales</taxon>
        <taxon>Peptostreptococcaceae</taxon>
        <taxon>Romboutsia</taxon>
    </lineage>
</organism>
<evidence type="ECO:0000256" key="7">
    <source>
        <dbReference type="SAM" id="Phobius"/>
    </source>
</evidence>
<dbReference type="Pfam" id="PF00912">
    <property type="entry name" value="Transgly"/>
    <property type="match status" value="1"/>
</dbReference>
<evidence type="ECO:0000313" key="9">
    <source>
        <dbReference type="EMBL" id="MBC5995578.1"/>
    </source>
</evidence>
<keyword evidence="7" id="KW-0812">Transmembrane</keyword>
<evidence type="ECO:0000256" key="4">
    <source>
        <dbReference type="ARBA" id="ARBA00022968"/>
    </source>
</evidence>
<keyword evidence="7" id="KW-0472">Membrane</keyword>
<keyword evidence="10" id="KW-1185">Reference proteome</keyword>
<gene>
    <name evidence="9" type="ORF">H8923_02280</name>
</gene>
<dbReference type="InterPro" id="IPR001264">
    <property type="entry name" value="Glyco_trans_51"/>
</dbReference>
<evidence type="ECO:0000259" key="8">
    <source>
        <dbReference type="Pfam" id="PF00912"/>
    </source>
</evidence>
<evidence type="ECO:0000256" key="5">
    <source>
        <dbReference type="ARBA" id="ARBA00023251"/>
    </source>
</evidence>
<evidence type="ECO:0000256" key="3">
    <source>
        <dbReference type="ARBA" id="ARBA00022679"/>
    </source>
</evidence>
<feature type="transmembrane region" description="Helical" evidence="7">
    <location>
        <begin position="70"/>
        <end position="91"/>
    </location>
</feature>
<evidence type="ECO:0000256" key="6">
    <source>
        <dbReference type="SAM" id="MobiDB-lite"/>
    </source>
</evidence>
<comment type="subcellular location">
    <subcellularLocation>
        <location evidence="1">Cell membrane</location>
        <topology evidence="1">Single-pass type II membrane protein</topology>
    </subcellularLocation>
</comment>
<keyword evidence="5" id="KW-0046">Antibiotic resistance</keyword>
<dbReference type="RefSeq" id="WP_153925514.1">
    <property type="nucleotide sequence ID" value="NZ_JACRWE010000001.1"/>
</dbReference>
<proteinExistence type="predicted"/>
<keyword evidence="7" id="KW-1133">Transmembrane helix</keyword>
<dbReference type="InterPro" id="IPR036950">
    <property type="entry name" value="PBP_transglycosylase"/>
</dbReference>
<dbReference type="PANTHER" id="PTHR32282">
    <property type="entry name" value="BINDING PROTEIN TRANSPEPTIDASE, PUTATIVE-RELATED"/>
    <property type="match status" value="1"/>
</dbReference>
<dbReference type="EMBL" id="JACRWE010000001">
    <property type="protein sequence ID" value="MBC5995578.1"/>
    <property type="molecule type" value="Genomic_DNA"/>
</dbReference>
<feature type="region of interest" description="Disordered" evidence="6">
    <location>
        <begin position="1"/>
        <end position="34"/>
    </location>
</feature>
<dbReference type="Proteomes" id="UP000609849">
    <property type="component" value="Unassembled WGS sequence"/>
</dbReference>
<keyword evidence="3" id="KW-0808">Transferase</keyword>
<evidence type="ECO:0000256" key="2">
    <source>
        <dbReference type="ARBA" id="ARBA00018638"/>
    </source>
</evidence>
<dbReference type="InterPro" id="IPR050396">
    <property type="entry name" value="Glycosyltr_51/Transpeptidase"/>
</dbReference>
<dbReference type="Gene3D" id="1.10.3810.10">
    <property type="entry name" value="Biosynthetic peptidoglycan transglycosylase-like"/>
    <property type="match status" value="1"/>
</dbReference>
<comment type="caution">
    <text evidence="9">The sequence shown here is derived from an EMBL/GenBank/DDBJ whole genome shotgun (WGS) entry which is preliminary data.</text>
</comment>
<evidence type="ECO:0000313" key="10">
    <source>
        <dbReference type="Proteomes" id="UP000609849"/>
    </source>
</evidence>
<feature type="domain" description="Glycosyl transferase family 51" evidence="8">
    <location>
        <begin position="105"/>
        <end position="269"/>
    </location>
</feature>
<protein>
    <recommendedName>
        <fullName evidence="2">Penicillin-binding protein 1A</fullName>
    </recommendedName>
</protein>
<dbReference type="SUPFAM" id="SSF53955">
    <property type="entry name" value="Lysozyme-like"/>
    <property type="match status" value="1"/>
</dbReference>